<evidence type="ECO:0000256" key="2">
    <source>
        <dbReference type="ARBA" id="ARBA00022679"/>
    </source>
</evidence>
<evidence type="ECO:0000256" key="3">
    <source>
        <dbReference type="ARBA" id="ARBA00022898"/>
    </source>
</evidence>
<keyword evidence="6" id="KW-1185">Reference proteome</keyword>
<proteinExistence type="inferred from homology"/>
<dbReference type="EMBL" id="JBBLZC010000009">
    <property type="protein sequence ID" value="MEK0083617.1"/>
    <property type="molecule type" value="Genomic_DNA"/>
</dbReference>
<dbReference type="RefSeq" id="WP_418159467.1">
    <property type="nucleotide sequence ID" value="NZ_JBBLZC010000009.1"/>
</dbReference>
<dbReference type="InterPro" id="IPR004636">
    <property type="entry name" value="AcOrn/SuccOrn_fam"/>
</dbReference>
<reference evidence="5 6" key="1">
    <citation type="submission" date="2024-01" db="EMBL/GenBank/DDBJ databases">
        <title>Multi-omics insights into the function and evolution of sodium benzoate biodegradation pathways in Benzoatithermus flavus gen. nov., sp. nov. from hot spring.</title>
        <authorList>
            <person name="Hu C.-J."/>
            <person name="Li W.-J."/>
        </authorList>
    </citation>
    <scope>NUCLEOTIDE SEQUENCE [LARGE SCALE GENOMIC DNA]</scope>
    <source>
        <strain evidence="5 6">SYSU G07066</strain>
    </source>
</reference>
<dbReference type="InterPro" id="IPR015421">
    <property type="entry name" value="PyrdxlP-dep_Trfase_major"/>
</dbReference>
<dbReference type="Proteomes" id="UP001375743">
    <property type="component" value="Unassembled WGS sequence"/>
</dbReference>
<comment type="similarity">
    <text evidence="4">Belongs to the class-III pyridoxal-phosphate-dependent aminotransferase family. ArgD subfamily.</text>
</comment>
<gene>
    <name evidence="4" type="primary">argD</name>
    <name evidence="5" type="ORF">U1T56_10675</name>
</gene>
<name>A0ABU8XQX5_9PROT</name>
<keyword evidence="4" id="KW-0963">Cytoplasm</keyword>
<dbReference type="InterPro" id="IPR015422">
    <property type="entry name" value="PyrdxlP-dep_Trfase_small"/>
</dbReference>
<feature type="modified residue" description="N6-(pyridoxal phosphate)lysine" evidence="4">
    <location>
        <position position="247"/>
    </location>
</feature>
<keyword evidence="4" id="KW-0055">Arginine biosynthesis</keyword>
<dbReference type="EC" id="2.6.1.11" evidence="4"/>
<dbReference type="InterPro" id="IPR015424">
    <property type="entry name" value="PyrdxlP-dep_Trfase"/>
</dbReference>
<dbReference type="PROSITE" id="PS00600">
    <property type="entry name" value="AA_TRANSFER_CLASS_3"/>
    <property type="match status" value="1"/>
</dbReference>
<dbReference type="Pfam" id="PF00202">
    <property type="entry name" value="Aminotran_3"/>
    <property type="match status" value="1"/>
</dbReference>
<dbReference type="InterPro" id="IPR005814">
    <property type="entry name" value="Aminotrans_3"/>
</dbReference>
<dbReference type="NCBIfam" id="NF002325">
    <property type="entry name" value="PRK01278.1"/>
    <property type="match status" value="1"/>
</dbReference>
<comment type="catalytic activity">
    <reaction evidence="4">
        <text>N(2)-acetyl-L-ornithine + 2-oxoglutarate = N-acetyl-L-glutamate 5-semialdehyde + L-glutamate</text>
        <dbReference type="Rhea" id="RHEA:18049"/>
        <dbReference type="ChEBI" id="CHEBI:16810"/>
        <dbReference type="ChEBI" id="CHEBI:29123"/>
        <dbReference type="ChEBI" id="CHEBI:29985"/>
        <dbReference type="ChEBI" id="CHEBI:57805"/>
        <dbReference type="EC" id="2.6.1.11"/>
    </reaction>
</comment>
<dbReference type="InterPro" id="IPR049704">
    <property type="entry name" value="Aminotrans_3_PPA_site"/>
</dbReference>
<dbReference type="Gene3D" id="3.40.640.10">
    <property type="entry name" value="Type I PLP-dependent aspartate aminotransferase-like (Major domain)"/>
    <property type="match status" value="1"/>
</dbReference>
<organism evidence="5 6">
    <name type="scientific">Benzoatithermus flavus</name>
    <dbReference type="NCBI Taxonomy" id="3108223"/>
    <lineage>
        <taxon>Bacteria</taxon>
        <taxon>Pseudomonadati</taxon>
        <taxon>Pseudomonadota</taxon>
        <taxon>Alphaproteobacteria</taxon>
        <taxon>Geminicoccales</taxon>
        <taxon>Geminicoccaceae</taxon>
        <taxon>Benzoatithermus</taxon>
    </lineage>
</organism>
<evidence type="ECO:0000256" key="1">
    <source>
        <dbReference type="ARBA" id="ARBA00022576"/>
    </source>
</evidence>
<dbReference type="GO" id="GO:0008483">
    <property type="term" value="F:transaminase activity"/>
    <property type="evidence" value="ECO:0007669"/>
    <property type="project" value="UniProtKB-KW"/>
</dbReference>
<dbReference type="PANTHER" id="PTHR11986">
    <property type="entry name" value="AMINOTRANSFERASE CLASS III"/>
    <property type="match status" value="1"/>
</dbReference>
<feature type="binding site" evidence="4">
    <location>
        <begin position="218"/>
        <end position="221"/>
    </location>
    <ligand>
        <name>pyridoxal 5'-phosphate</name>
        <dbReference type="ChEBI" id="CHEBI:597326"/>
    </ligand>
</feature>
<keyword evidence="1 4" id="KW-0032">Aminotransferase</keyword>
<comment type="subcellular location">
    <subcellularLocation>
        <location evidence="4">Cytoplasm</location>
    </subcellularLocation>
</comment>
<keyword evidence="2 4" id="KW-0808">Transferase</keyword>
<dbReference type="InterPro" id="IPR050103">
    <property type="entry name" value="Class-III_PLP-dep_AT"/>
</dbReference>
<evidence type="ECO:0000313" key="6">
    <source>
        <dbReference type="Proteomes" id="UP001375743"/>
    </source>
</evidence>
<sequence length="394" mass="42077">MDNKALPSLLPVYKRYDLAFERGEGAWLYTVDGRRMLDFASGIAVTGLGHAHPHLVQALTDQAHKLWHVSNLFRIPELERLADRLVAHSFADTVFVCNSGAEAMEACIKMVRRYHWANGRPERHRIVTFEGAFHGRTMATISAAGSRKLVEGFDPLLPGFDVVPFGDHEALKAAIGPETAAIMIEPIQGEGGIRPVPRSCLEGLRRLCDEHGLLLVFDEVQAGMGRTGTLFAYEQTGVAPDIAGIAKGLGGGFPVGACLATARAAAGMTTGAHGSTFGGNPLACAVANAVLDVLLEEGFLERVAERGRQLQERLLAIQGRHPGIVAEVRGIGLLAGIRIADGSAEFLKLLQDKGLVTAPAADNVVRLLPPLIVSEAELDEGCAMIEAACREFVA</sequence>
<feature type="binding site" evidence="4">
    <location>
        <begin position="100"/>
        <end position="101"/>
    </location>
    <ligand>
        <name>pyridoxal 5'-phosphate</name>
        <dbReference type="ChEBI" id="CHEBI:597326"/>
    </ligand>
</feature>
<dbReference type="PANTHER" id="PTHR11986:SF113">
    <property type="entry name" value="SUCCINYLORNITHINE TRANSAMINASE"/>
    <property type="match status" value="1"/>
</dbReference>
<dbReference type="PIRSF" id="PIRSF000521">
    <property type="entry name" value="Transaminase_4ab_Lys_Orn"/>
    <property type="match status" value="1"/>
</dbReference>
<comment type="caution">
    <text evidence="5">The sequence shown here is derived from an EMBL/GenBank/DDBJ whole genome shotgun (WGS) entry which is preliminary data.</text>
</comment>
<dbReference type="HAMAP" id="MF_01107">
    <property type="entry name" value="ArgD_aminotrans_3"/>
    <property type="match status" value="1"/>
</dbReference>
<dbReference type="CDD" id="cd00610">
    <property type="entry name" value="OAT_like"/>
    <property type="match status" value="1"/>
</dbReference>
<keyword evidence="3 4" id="KW-0663">Pyridoxal phosphate</keyword>
<feature type="binding site" evidence="4">
    <location>
        <position position="276"/>
    </location>
    <ligand>
        <name>pyridoxal 5'-phosphate</name>
        <dbReference type="ChEBI" id="CHEBI:597326"/>
    </ligand>
</feature>
<dbReference type="Gene3D" id="3.90.1150.10">
    <property type="entry name" value="Aspartate Aminotransferase, domain 1"/>
    <property type="match status" value="1"/>
</dbReference>
<comment type="cofactor">
    <cofactor evidence="4">
        <name>pyridoxal 5'-phosphate</name>
        <dbReference type="ChEBI" id="CHEBI:597326"/>
    </cofactor>
    <text evidence="4">Binds 1 pyridoxal phosphate per subunit.</text>
</comment>
<evidence type="ECO:0000313" key="5">
    <source>
        <dbReference type="EMBL" id="MEK0083617.1"/>
    </source>
</evidence>
<comment type="miscellaneous">
    <text evidence="4">May also have succinyldiaminopimelate aminotransferase activity, thus carrying out the corresponding step in lysine biosynthesis.</text>
</comment>
<comment type="subunit">
    <text evidence="4">Homodimer.</text>
</comment>
<keyword evidence="4" id="KW-0028">Amino-acid biosynthesis</keyword>
<feature type="binding site" evidence="4">
    <location>
        <position position="275"/>
    </location>
    <ligand>
        <name>N(2)-acetyl-L-ornithine</name>
        <dbReference type="ChEBI" id="CHEBI:57805"/>
    </ligand>
</feature>
<dbReference type="SUPFAM" id="SSF53383">
    <property type="entry name" value="PLP-dependent transferases"/>
    <property type="match status" value="1"/>
</dbReference>
<accession>A0ABU8XQX5</accession>
<dbReference type="NCBIfam" id="TIGR00707">
    <property type="entry name" value="argD"/>
    <property type="match status" value="1"/>
</dbReference>
<comment type="pathway">
    <text evidence="4">Amino-acid biosynthesis; L-arginine biosynthesis; N(2)-acetyl-L-ornithine from L-glutamate: step 4/4.</text>
</comment>
<evidence type="ECO:0000256" key="4">
    <source>
        <dbReference type="HAMAP-Rule" id="MF_01107"/>
    </source>
</evidence>
<feature type="binding site" evidence="4">
    <location>
        <position position="136"/>
    </location>
    <ligand>
        <name>N(2)-acetyl-L-ornithine</name>
        <dbReference type="ChEBI" id="CHEBI:57805"/>
    </ligand>
</feature>
<feature type="binding site" evidence="4">
    <location>
        <position position="133"/>
    </location>
    <ligand>
        <name>pyridoxal 5'-phosphate</name>
        <dbReference type="ChEBI" id="CHEBI:597326"/>
    </ligand>
</feature>
<protein>
    <recommendedName>
        <fullName evidence="4">Acetylornithine aminotransferase</fullName>
        <shortName evidence="4">ACOAT</shortName>
        <ecNumber evidence="4">2.6.1.11</ecNumber>
    </recommendedName>
</protein>